<evidence type="ECO:0000256" key="5">
    <source>
        <dbReference type="ARBA" id="ARBA00022741"/>
    </source>
</evidence>
<dbReference type="InterPro" id="IPR004101">
    <property type="entry name" value="Mur_ligase_C"/>
</dbReference>
<name>A0ABX1T0E9_PELUQ</name>
<reference evidence="17 18" key="1">
    <citation type="submission" date="2019-07" db="EMBL/GenBank/DDBJ databases">
        <title>SAR11 Genome Evolution.</title>
        <authorList>
            <person name="Giovannoni S."/>
        </authorList>
    </citation>
    <scope>NUCLEOTIDE SEQUENCE [LARGE SCALE GENOMIC DNA]</scope>
    <source>
        <strain evidence="17 18">HTCC9565</strain>
    </source>
</reference>
<dbReference type="InterPro" id="IPR018109">
    <property type="entry name" value="Folylpolyglutamate_synth_CS"/>
</dbReference>
<comment type="function">
    <text evidence="13">Involved in cell wall formation. Catalyzes the final step in the synthesis of UDP-N-acetylmuramoyl-pentapeptide, the precursor of murein.</text>
</comment>
<accession>A0ABX1T0E9</accession>
<feature type="modified residue" description="N6-carboxylysine" evidence="11">
    <location>
        <position position="214"/>
    </location>
</feature>
<comment type="cofactor">
    <cofactor evidence="11">
        <name>Mg(2+)</name>
        <dbReference type="ChEBI" id="CHEBI:18420"/>
    </cofactor>
</comment>
<dbReference type="InterPro" id="IPR013221">
    <property type="entry name" value="Mur_ligase_cen"/>
</dbReference>
<dbReference type="Pfam" id="PF02875">
    <property type="entry name" value="Mur_ligase_C"/>
    <property type="match status" value="2"/>
</dbReference>
<evidence type="ECO:0000256" key="2">
    <source>
        <dbReference type="ARBA" id="ARBA00022490"/>
    </source>
</evidence>
<feature type="domain" description="Mur ligase central" evidence="16">
    <location>
        <begin position="590"/>
        <end position="777"/>
    </location>
</feature>
<keyword evidence="3 11" id="KW-0436">Ligase</keyword>
<evidence type="ECO:0000256" key="12">
    <source>
        <dbReference type="RuleBase" id="RU004135"/>
    </source>
</evidence>
<evidence type="ECO:0000256" key="4">
    <source>
        <dbReference type="ARBA" id="ARBA00022618"/>
    </source>
</evidence>
<evidence type="ECO:0000313" key="17">
    <source>
        <dbReference type="EMBL" id="NMN67587.1"/>
    </source>
</evidence>
<feature type="binding site" evidence="11">
    <location>
        <position position="379"/>
    </location>
    <ligand>
        <name>meso-2,6-diaminopimelate</name>
        <dbReference type="ChEBI" id="CHEBI:57791"/>
    </ligand>
</feature>
<dbReference type="Gene3D" id="3.40.1390.10">
    <property type="entry name" value="MurE/MurF, N-terminal domain"/>
    <property type="match status" value="2"/>
</dbReference>
<dbReference type="SUPFAM" id="SSF53623">
    <property type="entry name" value="MurD-like peptide ligases, catalytic domain"/>
    <property type="match status" value="2"/>
</dbReference>
<feature type="binding site" evidence="11">
    <location>
        <position position="146"/>
    </location>
    <ligand>
        <name>UDP-N-acetyl-alpha-D-muramoyl-L-alanyl-D-glutamate</name>
        <dbReference type="ChEBI" id="CHEBI:83900"/>
    </ligand>
</feature>
<feature type="binding site" evidence="11">
    <location>
        <position position="174"/>
    </location>
    <ligand>
        <name>UDP-N-acetyl-alpha-D-muramoyl-L-alanyl-D-glutamate</name>
        <dbReference type="ChEBI" id="CHEBI:83900"/>
    </ligand>
</feature>
<comment type="similarity">
    <text evidence="1 11">Belongs to the MurCDEF family. MurE subfamily.</text>
</comment>
<dbReference type="GO" id="GO:0016874">
    <property type="term" value="F:ligase activity"/>
    <property type="evidence" value="ECO:0007669"/>
    <property type="project" value="UniProtKB-KW"/>
</dbReference>
<evidence type="ECO:0000256" key="9">
    <source>
        <dbReference type="ARBA" id="ARBA00023306"/>
    </source>
</evidence>
<keyword evidence="7 11" id="KW-0133">Cell shape</keyword>
<feature type="domain" description="Mur ligase C-terminal" evidence="15">
    <location>
        <begin position="328"/>
        <end position="455"/>
    </location>
</feature>
<evidence type="ECO:0000259" key="15">
    <source>
        <dbReference type="Pfam" id="PF02875"/>
    </source>
</evidence>
<dbReference type="NCBIfam" id="NF001126">
    <property type="entry name" value="PRK00139.1-4"/>
    <property type="match status" value="1"/>
</dbReference>
<sequence>MIISNFIKEIELKYKNHYFSGICFDSTKCKKDNIFFAIKGTKIDGNKFINHAIQKGARTIVSNQKFEGIKRNILFIRSSNVRKSLAEFAYKVYKNKPKNLIAVTGTNGKSSVADFYFQILKLNKKKVASIGTLGIKTQNYLKKVSNTTINPITLSKILHKLKKEKINNVILEASSHGLKQNRLDGLKFKTGIFTNLSHDHLDYHKTFSDYLKSKLYLFKKLLKKKGNIVTDVEIPQYSRIKKISLKEKLNIETVSNKKGNLEVISHIYQNEKQIVEIKYKKNIYKFKTKLIGKVQVKNILMAMIAATKSNLSFKRVINTIDNLKPVSGRLEQIGNIKNNSRVILDYAHTPDALEVSLKSIKEQFKNRQISIVFGCGGDRDKTKRPMMGRIANQYCDNVYLTDDNPRYEDPKAIRASIKKNISQSKVNEIPNRATAIKKAIFDLKTGNILIVAGKGHEKIQEYKKIKKLFSDQQQILKNITIKNKTLSSNLKLNILKELSNTNNIFSKIKIKNASINSKEISKNDIFFAIKGKNKNGNLFVKEAFARGASLAIVNNQKKSKKKIIVKDTLKLLTKSSSILRDNLSSKIISITGSCGKTSLKELAGRSLNKISQVTYSPKSFNNKFGVPLSLFNLKKNDDFGIFEVGMDKRGEIDYLSKIIKPDVGVITNVSYAHIKNFKSINQIALAKSEIIKNIKEEGHLILNKDDQFFNFHKKIGLKRNLKILSFSLRDKSATVNLDSILKKKSKYKISIDIDKTKKYFYFNSFFENDLKNLLATITIISIYKDILKLDKNLFYNHKVASGRGDLIKVKLYNKFIYLVDESYNSNPLSLKSALKNFNMMKIHNTKKHLLLGDMLELGKYSKKLHTEVGKSINKTSLKNVNIIGKHTKWLFNTLDKSKRGIIIKNKSQIIDLIKNVLNNNDYLMIKGSNSTGLNSLTNQIKKGKLNAL</sequence>
<feature type="short sequence motif" description="Meso-diaminopimelate recognition motif" evidence="11">
    <location>
        <begin position="403"/>
        <end position="406"/>
    </location>
</feature>
<keyword evidence="5 11" id="KW-0547">Nucleotide-binding</keyword>
<dbReference type="NCBIfam" id="TIGR01143">
    <property type="entry name" value="murF"/>
    <property type="match status" value="1"/>
</dbReference>
<evidence type="ECO:0000259" key="14">
    <source>
        <dbReference type="Pfam" id="PF01225"/>
    </source>
</evidence>
<comment type="catalytic activity">
    <reaction evidence="13">
        <text>D-alanyl-D-alanine + UDP-N-acetyl-alpha-D-muramoyl-L-alanyl-gamma-D-glutamyl-meso-2,6-diaminopimelate + ATP = UDP-N-acetyl-alpha-D-muramoyl-L-alanyl-gamma-D-glutamyl-meso-2,6-diaminopimeloyl-D-alanyl-D-alanine + ADP + phosphate + H(+)</text>
        <dbReference type="Rhea" id="RHEA:28374"/>
        <dbReference type="ChEBI" id="CHEBI:15378"/>
        <dbReference type="ChEBI" id="CHEBI:30616"/>
        <dbReference type="ChEBI" id="CHEBI:43474"/>
        <dbReference type="ChEBI" id="CHEBI:57822"/>
        <dbReference type="ChEBI" id="CHEBI:61386"/>
        <dbReference type="ChEBI" id="CHEBI:83905"/>
        <dbReference type="ChEBI" id="CHEBI:456216"/>
        <dbReference type="EC" id="6.3.2.10"/>
    </reaction>
</comment>
<keyword evidence="18" id="KW-1185">Reference proteome</keyword>
<feature type="domain" description="Mur ligase N-terminal catalytic" evidence="14">
    <location>
        <begin position="20"/>
        <end position="84"/>
    </location>
</feature>
<keyword evidence="10 11" id="KW-0961">Cell wall biogenesis/degradation</keyword>
<feature type="binding site" evidence="11">
    <location>
        <begin position="403"/>
        <end position="406"/>
    </location>
    <ligand>
        <name>meso-2,6-diaminopimelate</name>
        <dbReference type="ChEBI" id="CHEBI:57791"/>
    </ligand>
</feature>
<evidence type="ECO:0000256" key="3">
    <source>
        <dbReference type="ARBA" id="ARBA00022598"/>
    </source>
</evidence>
<dbReference type="SUPFAM" id="SSF63418">
    <property type="entry name" value="MurE/MurF N-terminal domain"/>
    <property type="match status" value="2"/>
</dbReference>
<keyword evidence="8 11" id="KW-0573">Peptidoglycan synthesis</keyword>
<feature type="domain" description="Mur ligase C-terminal" evidence="15">
    <location>
        <begin position="821"/>
        <end position="928"/>
    </location>
</feature>
<comment type="function">
    <text evidence="11">Catalyzes the addition of meso-diaminopimelic acid to the nucleotide precursor UDP-N-acetylmuramoyl-L-alanyl-D-glutamate (UMAG) in the biosynthesis of bacterial cell-wall peptidoglycan.</text>
</comment>
<feature type="domain" description="Mur ligase central" evidence="16">
    <location>
        <begin position="103"/>
        <end position="306"/>
    </location>
</feature>
<dbReference type="InterPro" id="IPR005863">
    <property type="entry name" value="UDP-N-AcMur_synth"/>
</dbReference>
<dbReference type="Pfam" id="PF08245">
    <property type="entry name" value="Mur_ligase_M"/>
    <property type="match status" value="2"/>
</dbReference>
<dbReference type="InterPro" id="IPR036615">
    <property type="entry name" value="Mur_ligase_C_dom_sf"/>
</dbReference>
<feature type="binding site" evidence="11">
    <location>
        <begin position="105"/>
        <end position="111"/>
    </location>
    <ligand>
        <name>ATP</name>
        <dbReference type="ChEBI" id="CHEBI:30616"/>
    </ligand>
</feature>
<feature type="domain" description="Mur ligase N-terminal catalytic" evidence="14">
    <location>
        <begin position="510"/>
        <end position="560"/>
    </location>
</feature>
<keyword evidence="11" id="KW-0460">Magnesium</keyword>
<evidence type="ECO:0000256" key="11">
    <source>
        <dbReference type="HAMAP-Rule" id="MF_00208"/>
    </source>
</evidence>
<proteinExistence type="inferred from homology"/>
<evidence type="ECO:0000256" key="13">
    <source>
        <dbReference type="RuleBase" id="RU004136"/>
    </source>
</evidence>
<comment type="pathway">
    <text evidence="11 12">Cell wall biogenesis; peptidoglycan biosynthesis.</text>
</comment>
<feature type="binding site" evidence="11">
    <location>
        <position position="453"/>
    </location>
    <ligand>
        <name>meso-2,6-diaminopimelate</name>
        <dbReference type="ChEBI" id="CHEBI:57791"/>
    </ligand>
</feature>
<comment type="subcellular location">
    <subcellularLocation>
        <location evidence="11 12">Cytoplasm</location>
    </subcellularLocation>
</comment>
<dbReference type="NCBIfam" id="TIGR01085">
    <property type="entry name" value="murE"/>
    <property type="match status" value="1"/>
</dbReference>
<feature type="binding site" evidence="11">
    <location>
        <begin position="147"/>
        <end position="148"/>
    </location>
    <ligand>
        <name>UDP-N-acetyl-alpha-D-muramoyl-L-alanyl-D-glutamate</name>
        <dbReference type="ChEBI" id="CHEBI:83900"/>
    </ligand>
</feature>
<keyword evidence="6 11" id="KW-0067">ATP-binding</keyword>
<dbReference type="InterPro" id="IPR005761">
    <property type="entry name" value="UDP-N-AcMur-Glu-dNH2Pim_ligase"/>
</dbReference>
<organism evidence="17 18">
    <name type="scientific">Pelagibacter ubique</name>
    <dbReference type="NCBI Taxonomy" id="198252"/>
    <lineage>
        <taxon>Bacteria</taxon>
        <taxon>Pseudomonadati</taxon>
        <taxon>Pseudomonadota</taxon>
        <taxon>Alphaproteobacteria</taxon>
        <taxon>Candidatus Pelagibacterales</taxon>
        <taxon>Candidatus Pelagibacteraceae</taxon>
        <taxon>Candidatus Pelagibacter</taxon>
    </lineage>
</organism>
<keyword evidence="9 11" id="KW-0131">Cell cycle</keyword>
<dbReference type="InterPro" id="IPR000713">
    <property type="entry name" value="Mur_ligase_N"/>
</dbReference>
<feature type="binding site" evidence="11">
    <location>
        <position position="457"/>
    </location>
    <ligand>
        <name>meso-2,6-diaminopimelate</name>
        <dbReference type="ChEBI" id="CHEBI:57791"/>
    </ligand>
</feature>
<dbReference type="SUPFAM" id="SSF53244">
    <property type="entry name" value="MurD-like peptide ligases, peptide-binding domain"/>
    <property type="match status" value="2"/>
</dbReference>
<evidence type="ECO:0000256" key="8">
    <source>
        <dbReference type="ARBA" id="ARBA00022984"/>
    </source>
</evidence>
<dbReference type="InterPro" id="IPR035911">
    <property type="entry name" value="MurE/MurF_N"/>
</dbReference>
<comment type="caution">
    <text evidence="11">Lacks conserved residue(s) required for the propagation of feature annotation.</text>
</comment>
<feature type="binding site" evidence="11">
    <location>
        <position position="26"/>
    </location>
    <ligand>
        <name>UDP-N-acetyl-alpha-D-muramoyl-L-alanyl-D-glutamate</name>
        <dbReference type="ChEBI" id="CHEBI:83900"/>
    </ligand>
</feature>
<dbReference type="PANTHER" id="PTHR23135:SF4">
    <property type="entry name" value="UDP-N-ACETYLMURAMOYL-L-ALANYL-D-GLUTAMATE--2,6-DIAMINOPIMELATE LIGASE MURE HOMOLOG, CHLOROPLASTIC"/>
    <property type="match status" value="1"/>
</dbReference>
<evidence type="ECO:0000313" key="18">
    <source>
        <dbReference type="Proteomes" id="UP001166004"/>
    </source>
</evidence>
<keyword evidence="4 11" id="KW-0132">Cell division</keyword>
<keyword evidence="2 11" id="KW-0963">Cytoplasm</keyword>
<comment type="catalytic activity">
    <reaction evidence="11">
        <text>UDP-N-acetyl-alpha-D-muramoyl-L-alanyl-D-glutamate + meso-2,6-diaminopimelate + ATP = UDP-N-acetyl-alpha-D-muramoyl-L-alanyl-gamma-D-glutamyl-meso-2,6-diaminopimelate + ADP + phosphate + H(+)</text>
        <dbReference type="Rhea" id="RHEA:23676"/>
        <dbReference type="ChEBI" id="CHEBI:15378"/>
        <dbReference type="ChEBI" id="CHEBI:30616"/>
        <dbReference type="ChEBI" id="CHEBI:43474"/>
        <dbReference type="ChEBI" id="CHEBI:57791"/>
        <dbReference type="ChEBI" id="CHEBI:83900"/>
        <dbReference type="ChEBI" id="CHEBI:83905"/>
        <dbReference type="ChEBI" id="CHEBI:456216"/>
        <dbReference type="EC" id="6.3.2.13"/>
    </reaction>
</comment>
<dbReference type="Gene3D" id="3.40.1190.10">
    <property type="entry name" value="Mur-like, catalytic domain"/>
    <property type="match status" value="2"/>
</dbReference>
<feature type="binding site" evidence="11">
    <location>
        <position position="180"/>
    </location>
    <ligand>
        <name>UDP-N-acetyl-alpha-D-muramoyl-L-alanyl-D-glutamate</name>
        <dbReference type="ChEBI" id="CHEBI:83900"/>
    </ligand>
</feature>
<dbReference type="PROSITE" id="PS01011">
    <property type="entry name" value="FOLYLPOLYGLU_SYNT_1"/>
    <property type="match status" value="1"/>
</dbReference>
<dbReference type="EC" id="6.3.2.13" evidence="11"/>
<dbReference type="NCBIfam" id="NF001124">
    <property type="entry name" value="PRK00139.1-2"/>
    <property type="match status" value="1"/>
</dbReference>
<dbReference type="InterPro" id="IPR036565">
    <property type="entry name" value="Mur-like_cat_sf"/>
</dbReference>
<dbReference type="Proteomes" id="UP001166004">
    <property type="component" value="Unassembled WGS sequence"/>
</dbReference>
<dbReference type="EMBL" id="LANA01000001">
    <property type="protein sequence ID" value="NMN67587.1"/>
    <property type="molecule type" value="Genomic_DNA"/>
</dbReference>
<evidence type="ECO:0000256" key="6">
    <source>
        <dbReference type="ARBA" id="ARBA00022840"/>
    </source>
</evidence>
<comment type="PTM">
    <text evidence="11">Carboxylation is probably crucial for Mg(2+) binding and, consequently, for the gamma-phosphate positioning of ATP.</text>
</comment>
<evidence type="ECO:0000256" key="10">
    <source>
        <dbReference type="ARBA" id="ARBA00023316"/>
    </source>
</evidence>
<dbReference type="PANTHER" id="PTHR23135">
    <property type="entry name" value="MUR LIGASE FAMILY MEMBER"/>
    <property type="match status" value="1"/>
</dbReference>
<dbReference type="Pfam" id="PF01225">
    <property type="entry name" value="Mur_ligase"/>
    <property type="match status" value="2"/>
</dbReference>
<protein>
    <recommendedName>
        <fullName evidence="11">UDP-N-acetylmuramoyl-L-alanyl-D-glutamate--2,6-diaminopimelate ligase</fullName>
        <ecNumber evidence="11">6.3.2.13</ecNumber>
    </recommendedName>
    <alternativeName>
        <fullName evidence="11">Meso-A2pm-adding enzyme</fullName>
    </alternativeName>
    <alternativeName>
        <fullName evidence="11">Meso-diaminopimelate-adding enzyme</fullName>
    </alternativeName>
    <alternativeName>
        <fullName evidence="11">UDP-MurNAc-L-Ala-D-Glu:meso-diaminopimelate ligase</fullName>
    </alternativeName>
    <alternativeName>
        <fullName evidence="11">UDP-MurNAc-tripeptide synthetase</fullName>
    </alternativeName>
    <alternativeName>
        <fullName evidence="11">UDP-N-acetylmuramyl-tripeptide synthetase</fullName>
    </alternativeName>
</protein>
<gene>
    <name evidence="11" type="primary">murE</name>
    <name evidence="17" type="ORF">VP91_00007340</name>
</gene>
<feature type="binding site" evidence="11">
    <location>
        <position position="182"/>
    </location>
    <ligand>
        <name>UDP-N-acetyl-alpha-D-muramoyl-L-alanyl-D-glutamate</name>
        <dbReference type="ChEBI" id="CHEBI:83900"/>
    </ligand>
</feature>
<dbReference type="RefSeq" id="WP_169036073.1">
    <property type="nucleotide sequence ID" value="NZ_LANA01000001.1"/>
</dbReference>
<comment type="caution">
    <text evidence="17">The sequence shown here is derived from an EMBL/GenBank/DDBJ whole genome shotgun (WGS) entry which is preliminary data.</text>
</comment>
<dbReference type="HAMAP" id="MF_00208">
    <property type="entry name" value="MurE"/>
    <property type="match status" value="1"/>
</dbReference>
<evidence type="ECO:0000256" key="7">
    <source>
        <dbReference type="ARBA" id="ARBA00022960"/>
    </source>
</evidence>
<dbReference type="Gene3D" id="3.90.190.20">
    <property type="entry name" value="Mur ligase, C-terminal domain"/>
    <property type="match status" value="2"/>
</dbReference>
<evidence type="ECO:0000259" key="16">
    <source>
        <dbReference type="Pfam" id="PF08245"/>
    </source>
</evidence>
<evidence type="ECO:0000256" key="1">
    <source>
        <dbReference type="ARBA" id="ARBA00005898"/>
    </source>
</evidence>